<dbReference type="EMBL" id="JAAMPC010000007">
    <property type="protein sequence ID" value="KAG2303004.1"/>
    <property type="molecule type" value="Genomic_DNA"/>
</dbReference>
<dbReference type="InterPro" id="IPR044730">
    <property type="entry name" value="RNase_H-like_dom_plant"/>
</dbReference>
<dbReference type="OrthoDB" id="1112108at2759"/>
<dbReference type="PANTHER" id="PTHR34146:SF11">
    <property type="entry name" value="RIBONUCLEASE H-LIKE SUPERFAMILY PROTEIN"/>
    <property type="match status" value="1"/>
</dbReference>
<accession>A0A8X7S9K5</accession>
<evidence type="ECO:0000259" key="2">
    <source>
        <dbReference type="Pfam" id="PF13966"/>
    </source>
</evidence>
<evidence type="ECO:0008006" key="5">
    <source>
        <dbReference type="Google" id="ProtNLM"/>
    </source>
</evidence>
<evidence type="ECO:0000313" key="4">
    <source>
        <dbReference type="Proteomes" id="UP000886595"/>
    </source>
</evidence>
<reference evidence="3 4" key="1">
    <citation type="submission" date="2020-02" db="EMBL/GenBank/DDBJ databases">
        <authorList>
            <person name="Ma Q."/>
            <person name="Huang Y."/>
            <person name="Song X."/>
            <person name="Pei D."/>
        </authorList>
    </citation>
    <scope>NUCLEOTIDE SEQUENCE [LARGE SCALE GENOMIC DNA]</scope>
    <source>
        <strain evidence="3">Sxm20200214</strain>
        <tissue evidence="3">Leaf</tissue>
    </source>
</reference>
<comment type="caution">
    <text evidence="3">The sequence shown here is derived from an EMBL/GenBank/DDBJ whole genome shotgun (WGS) entry which is preliminary data.</text>
</comment>
<feature type="domain" description="Reverse transcriptase zinc-binding" evidence="2">
    <location>
        <begin position="183"/>
        <end position="261"/>
    </location>
</feature>
<organism evidence="3 4">
    <name type="scientific">Brassica carinata</name>
    <name type="common">Ethiopian mustard</name>
    <name type="synonym">Abyssinian cabbage</name>
    <dbReference type="NCBI Taxonomy" id="52824"/>
    <lineage>
        <taxon>Eukaryota</taxon>
        <taxon>Viridiplantae</taxon>
        <taxon>Streptophyta</taxon>
        <taxon>Embryophyta</taxon>
        <taxon>Tracheophyta</taxon>
        <taxon>Spermatophyta</taxon>
        <taxon>Magnoliopsida</taxon>
        <taxon>eudicotyledons</taxon>
        <taxon>Gunneridae</taxon>
        <taxon>Pentapetalae</taxon>
        <taxon>rosids</taxon>
        <taxon>malvids</taxon>
        <taxon>Brassicales</taxon>
        <taxon>Brassicaceae</taxon>
        <taxon>Brassiceae</taxon>
        <taxon>Brassica</taxon>
    </lineage>
</organism>
<dbReference type="Gene3D" id="3.30.420.10">
    <property type="entry name" value="Ribonuclease H-like superfamily/Ribonuclease H"/>
    <property type="match status" value="1"/>
</dbReference>
<evidence type="ECO:0000313" key="3">
    <source>
        <dbReference type="EMBL" id="KAG2303004.1"/>
    </source>
</evidence>
<dbReference type="PANTHER" id="PTHR34146">
    <property type="entry name" value="POLYNUCLEOTIDYL TRANSFERASE, RIBONUCLEASE H-LIKE SUPERFAMILY PROTEIN-RELATED"/>
    <property type="match status" value="1"/>
</dbReference>
<protein>
    <recommendedName>
        <fullName evidence="5">Reverse transcriptase zinc-binding domain-containing protein</fullName>
    </recommendedName>
</protein>
<feature type="domain" description="RNase H type-1" evidence="1">
    <location>
        <begin position="368"/>
        <end position="488"/>
    </location>
</feature>
<name>A0A8X7S9K5_BRACI</name>
<gene>
    <name evidence="3" type="ORF">Bca52824_031655</name>
</gene>
<dbReference type="InterPro" id="IPR036397">
    <property type="entry name" value="RNaseH_sf"/>
</dbReference>
<dbReference type="CDD" id="cd06222">
    <property type="entry name" value="RNase_H_like"/>
    <property type="match status" value="1"/>
</dbReference>
<evidence type="ECO:0000259" key="1">
    <source>
        <dbReference type="Pfam" id="PF13456"/>
    </source>
</evidence>
<dbReference type="InterPro" id="IPR002156">
    <property type="entry name" value="RNaseH_domain"/>
</dbReference>
<dbReference type="InterPro" id="IPR012337">
    <property type="entry name" value="RNaseH-like_sf"/>
</dbReference>
<dbReference type="SUPFAM" id="SSF53098">
    <property type="entry name" value="Ribonuclease H-like"/>
    <property type="match status" value="1"/>
</dbReference>
<keyword evidence="4" id="KW-1185">Reference proteome</keyword>
<dbReference type="AlphaFoldDB" id="A0A8X7S9K5"/>
<dbReference type="InterPro" id="IPR026960">
    <property type="entry name" value="RVT-Znf"/>
</dbReference>
<dbReference type="GO" id="GO:0003676">
    <property type="term" value="F:nucleic acid binding"/>
    <property type="evidence" value="ECO:0007669"/>
    <property type="project" value="InterPro"/>
</dbReference>
<dbReference type="Pfam" id="PF13966">
    <property type="entry name" value="zf-RVT"/>
    <property type="match status" value="1"/>
</dbReference>
<sequence length="502" mass="57058">MTKTKEQGGLGFRDIECFNDALLAKLSWRILESPSCLLARVLRGKYFHDQDFLQVQTPASCSHGWRGILIGRNLIKQHLGWAVGNGEKIMAWTDDWLSMSEKARPMGPIPESESNLRVADLISPETKDWNKQSTERSFPLLTGNILSIKTSKWGGEDKRVWLKHRTGTYSTKTGYYSVIEAKQVRENLDTPTSQEWLNEVWKLQTAPKLKLFLWKIKHRALPVGDRLEARHVLPGSNCIHCDNAETILHLFFQCPYAKEVWESVPLSGGFAPMPLNNFEEEWNRLLRATALPPTGLAKCPLAPWILWSIWSARNQKLFQKRSFSAQETLTKALVDAKEWMEAQEINLPRPHKQLNPQSRTGFEVIVRSDAAWKRELQAAGLAWSFYGTQRERISSHNRSTAFVISSLVAEGLAIRAAMEHAIALQMKCVVFESDSLQLVKAIADRSSFSDLHGIISDIYLLFNFFDSVSLRFCRRDAVNFEDSTAKQALADFDLNRVLPASV</sequence>
<dbReference type="Pfam" id="PF13456">
    <property type="entry name" value="RVT_3"/>
    <property type="match status" value="1"/>
</dbReference>
<proteinExistence type="predicted"/>
<dbReference type="GO" id="GO:0004523">
    <property type="term" value="F:RNA-DNA hybrid ribonuclease activity"/>
    <property type="evidence" value="ECO:0007669"/>
    <property type="project" value="InterPro"/>
</dbReference>
<dbReference type="Proteomes" id="UP000886595">
    <property type="component" value="Unassembled WGS sequence"/>
</dbReference>